<dbReference type="HOGENOM" id="CLU_2129314_0_0_3"/>
<protein>
    <submittedName>
        <fullName evidence="1">Uncharacterized protein</fullName>
    </submittedName>
</protein>
<proteinExistence type="predicted"/>
<organism evidence="1 2">
    <name type="scientific">Rippkaea orientalis (strain PCC 8801 / RF-1)</name>
    <name type="common">Cyanothece sp. (strain PCC 8801)</name>
    <dbReference type="NCBI Taxonomy" id="41431"/>
    <lineage>
        <taxon>Bacteria</taxon>
        <taxon>Bacillati</taxon>
        <taxon>Cyanobacteriota</taxon>
        <taxon>Cyanophyceae</taxon>
        <taxon>Oscillatoriophycideae</taxon>
        <taxon>Chroococcales</taxon>
        <taxon>Aphanothecaceae</taxon>
        <taxon>Rippkaea</taxon>
        <taxon>Rippkaea orientalis</taxon>
    </lineage>
</organism>
<evidence type="ECO:0000313" key="1">
    <source>
        <dbReference type="EMBL" id="ACK64824.1"/>
    </source>
</evidence>
<accession>B7JXR7</accession>
<dbReference type="OrthoDB" id="427832at2"/>
<evidence type="ECO:0000313" key="2">
    <source>
        <dbReference type="Proteomes" id="UP000008204"/>
    </source>
</evidence>
<dbReference type="KEGG" id="cyp:PCC8801_0740"/>
<dbReference type="EMBL" id="CP001287">
    <property type="protein sequence ID" value="ACK64824.1"/>
    <property type="molecule type" value="Genomic_DNA"/>
</dbReference>
<dbReference type="eggNOG" id="ENOG50329V0">
    <property type="taxonomic scope" value="Bacteria"/>
</dbReference>
<sequence>MNIREKFNQYPDEMQQWMIQQEKTKLTRIQQGLEKAKRVYTELQPKNQGKWLQETIQLLEQYLTILPSRDWTLDNIENISDDYILQVWETLDNDVSLGELISQVETRYEELLKL</sequence>
<keyword evidence="2" id="KW-1185">Reference proteome</keyword>
<dbReference type="AlphaFoldDB" id="B7JXR7"/>
<reference evidence="2" key="1">
    <citation type="journal article" date="2011" name="MBio">
        <title>Novel metabolic attributes of the genus Cyanothece, comprising a group of unicellular nitrogen-fixing Cyanobacteria.</title>
        <authorList>
            <person name="Bandyopadhyay A."/>
            <person name="Elvitigala T."/>
            <person name="Welsh E."/>
            <person name="Stockel J."/>
            <person name="Liberton M."/>
            <person name="Min H."/>
            <person name="Sherman L.A."/>
            <person name="Pakrasi H.B."/>
        </authorList>
    </citation>
    <scope>NUCLEOTIDE SEQUENCE [LARGE SCALE GENOMIC DNA]</scope>
    <source>
        <strain evidence="2">PCC 8801</strain>
    </source>
</reference>
<dbReference type="RefSeq" id="WP_012594100.1">
    <property type="nucleotide sequence ID" value="NC_011726.1"/>
</dbReference>
<dbReference type="Proteomes" id="UP000008204">
    <property type="component" value="Chromosome"/>
</dbReference>
<dbReference type="STRING" id="41431.PCC8801_0740"/>
<name>B7JXR7_RIPO1</name>
<gene>
    <name evidence="1" type="ordered locus">PCC8801_0740</name>
</gene>